<feature type="transmembrane region" description="Helical" evidence="2">
    <location>
        <begin position="231"/>
        <end position="250"/>
    </location>
</feature>
<sequence>MLEKMQGVLQVISVIFFLVLVLLIWNINLHTKVNALQRQMRLLVQRMGTKSAYRAPVSPSAEQQSSETSPESEDARDAPPGDTNLATQDALAQKTEPATTSTTSEVFLAQITHSLKQHGLLWLGGLTLALGGIFLSMYAIEAGLLPPYIRLTLGGLFGISLIVASVYVHNHAQSLNIRSPYVAAALASGGVVTCYAMSYVAQAFYGYISADVAFIMLAAISLCATLLALRLGLLLALIGLAGAYLVPALLQSDSANMLVLMLYLNLISASLVYVARKLAYPGLTTLAFVLHIVWYCVALLTVTPDNYITLLAGITGIVYLFACTPTLGWRLIHRQSEAIPLKYALKPPSRLGLILSITLLTMLTITLARSDSQHMFSTLLPCVIAGMATMRDGRWDISLLAGIVATGLCTWLLTPVAGSDVMSLASGNALFIQLTTLAWVAYGTLLALKFPGRPVIAAVPVLAVPLIYGVALGRLDDTGVAVAKGVYSVQLALYGVAAAVFALRSRHAYQAMCATLLMHACIALIAGTHLAGSVLSLVFVFQIASMMILSSRYGLRVPDWIIKTAVSLVLLRLSLAPWTEPDTQVGPLHWIYITYPLVLAALWLSHRYCRQNALSQWFVGAIMHVVALFVSTATMLTLSGTAGPDTLNYQTLTMLACTWSVLAVIYAWRVGHSRISGRLYRCYSLLLVAATLVSHIGLTLVDNPFWGSSGFIRFASVVWLALLWLIPGAMLCALTFVSSVHDRLTKPLRLIGLGMLVLFVNGTIRLLFQDTGLALTLPTSDAELYSYSAVWLVISIALLLVARQQRFPALQNTGFVLLLAVVVKVFVIDMSQLEGLLRAVSFICLGGVLVGLGWLFQRLNTASATGTSS</sequence>
<feature type="transmembrane region" description="Helical" evidence="2">
    <location>
        <begin position="585"/>
        <end position="605"/>
    </location>
</feature>
<feature type="transmembrane region" description="Helical" evidence="2">
    <location>
        <begin position="532"/>
        <end position="549"/>
    </location>
</feature>
<reference evidence="3" key="1">
    <citation type="journal article" date="2014" name="Int. J. Syst. Evol. Microbiol.">
        <title>Complete genome sequence of Corynebacterium casei LMG S-19264T (=DSM 44701T), isolated from a smear-ripened cheese.</title>
        <authorList>
            <consortium name="US DOE Joint Genome Institute (JGI-PGF)"/>
            <person name="Walter F."/>
            <person name="Albersmeier A."/>
            <person name="Kalinowski J."/>
            <person name="Ruckert C."/>
        </authorList>
    </citation>
    <scope>NUCLEOTIDE SEQUENCE</scope>
    <source>
        <strain evidence="3">KCTC 22164</strain>
    </source>
</reference>
<name>A0A918MX88_9ALTE</name>
<evidence type="ECO:0000313" key="3">
    <source>
        <dbReference type="EMBL" id="GGW83222.1"/>
    </source>
</evidence>
<dbReference type="AlphaFoldDB" id="A0A918MX88"/>
<feature type="transmembrane region" description="Helical" evidence="2">
    <location>
        <begin position="710"/>
        <end position="736"/>
    </location>
</feature>
<keyword evidence="4" id="KW-1185">Reference proteome</keyword>
<feature type="transmembrane region" description="Helical" evidence="2">
    <location>
        <begin position="649"/>
        <end position="668"/>
    </location>
</feature>
<evidence type="ECO:0000313" key="4">
    <source>
        <dbReference type="Proteomes" id="UP000631300"/>
    </source>
</evidence>
<keyword evidence="2" id="KW-1133">Transmembrane helix</keyword>
<dbReference type="PIRSF" id="PIRSF035905">
    <property type="entry name" value="UCP035905_mp"/>
    <property type="match status" value="1"/>
</dbReference>
<feature type="transmembrane region" description="Helical" evidence="2">
    <location>
        <begin position="12"/>
        <end position="31"/>
    </location>
</feature>
<dbReference type="Proteomes" id="UP000631300">
    <property type="component" value="Unassembled WGS sequence"/>
</dbReference>
<organism evidence="3 4">
    <name type="scientific">Alteromonas halophila</name>
    <dbReference type="NCBI Taxonomy" id="516698"/>
    <lineage>
        <taxon>Bacteria</taxon>
        <taxon>Pseudomonadati</taxon>
        <taxon>Pseudomonadota</taxon>
        <taxon>Gammaproteobacteria</taxon>
        <taxon>Alteromonadales</taxon>
        <taxon>Alteromonadaceae</taxon>
        <taxon>Alteromonas/Salinimonas group</taxon>
        <taxon>Alteromonas</taxon>
    </lineage>
</organism>
<feature type="transmembrane region" description="Helical" evidence="2">
    <location>
        <begin position="147"/>
        <end position="168"/>
    </location>
</feature>
<dbReference type="Pfam" id="PF10101">
    <property type="entry name" value="DUF2339"/>
    <property type="match status" value="1"/>
</dbReference>
<feature type="transmembrane region" description="Helical" evidence="2">
    <location>
        <begin position="784"/>
        <end position="802"/>
    </location>
</feature>
<feature type="transmembrane region" description="Helical" evidence="2">
    <location>
        <begin position="814"/>
        <end position="833"/>
    </location>
</feature>
<feature type="transmembrane region" description="Helical" evidence="2">
    <location>
        <begin position="617"/>
        <end position="637"/>
    </location>
</feature>
<dbReference type="PANTHER" id="PTHR38434:SF1">
    <property type="entry name" value="BLL2549 PROTEIN"/>
    <property type="match status" value="1"/>
</dbReference>
<dbReference type="InterPro" id="IPR019286">
    <property type="entry name" value="DUF2339_TM"/>
</dbReference>
<feature type="transmembrane region" description="Helical" evidence="2">
    <location>
        <begin position="839"/>
        <end position="856"/>
    </location>
</feature>
<feature type="transmembrane region" description="Helical" evidence="2">
    <location>
        <begin position="282"/>
        <end position="301"/>
    </location>
</feature>
<keyword evidence="2" id="KW-0472">Membrane</keyword>
<keyword evidence="2" id="KW-0812">Transmembrane</keyword>
<reference evidence="3" key="2">
    <citation type="submission" date="2020-09" db="EMBL/GenBank/DDBJ databases">
        <authorList>
            <person name="Sun Q."/>
            <person name="Kim S."/>
        </authorList>
    </citation>
    <scope>NUCLEOTIDE SEQUENCE</scope>
    <source>
        <strain evidence="3">KCTC 22164</strain>
    </source>
</reference>
<dbReference type="PANTHER" id="PTHR38434">
    <property type="entry name" value="BLL2549 PROTEIN"/>
    <property type="match status" value="1"/>
</dbReference>
<evidence type="ECO:0000256" key="1">
    <source>
        <dbReference type="SAM" id="MobiDB-lite"/>
    </source>
</evidence>
<feature type="transmembrane region" description="Helical" evidence="2">
    <location>
        <begin position="256"/>
        <end position="275"/>
    </location>
</feature>
<feature type="transmembrane region" description="Helical" evidence="2">
    <location>
        <begin position="680"/>
        <end position="698"/>
    </location>
</feature>
<gene>
    <name evidence="3" type="ORF">GCM10007391_15750</name>
</gene>
<feature type="transmembrane region" description="Helical" evidence="2">
    <location>
        <begin position="204"/>
        <end position="224"/>
    </location>
</feature>
<protein>
    <submittedName>
        <fullName evidence="3">Membrane protein</fullName>
    </submittedName>
</protein>
<dbReference type="InterPro" id="IPR014600">
    <property type="entry name" value="UCP035905_mem"/>
</dbReference>
<feature type="transmembrane region" description="Helical" evidence="2">
    <location>
        <begin position="120"/>
        <end position="141"/>
    </location>
</feature>
<feature type="transmembrane region" description="Helical" evidence="2">
    <location>
        <begin position="748"/>
        <end position="768"/>
    </location>
</feature>
<feature type="region of interest" description="Disordered" evidence="1">
    <location>
        <begin position="53"/>
        <end position="98"/>
    </location>
</feature>
<feature type="transmembrane region" description="Helical" evidence="2">
    <location>
        <begin position="430"/>
        <end position="448"/>
    </location>
</feature>
<comment type="caution">
    <text evidence="3">The sequence shown here is derived from an EMBL/GenBank/DDBJ whole genome shotgun (WGS) entry which is preliminary data.</text>
</comment>
<feature type="transmembrane region" description="Helical" evidence="2">
    <location>
        <begin position="180"/>
        <end position="198"/>
    </location>
</feature>
<accession>A0A918MX88</accession>
<feature type="transmembrane region" description="Helical" evidence="2">
    <location>
        <begin position="485"/>
        <end position="503"/>
    </location>
</feature>
<feature type="transmembrane region" description="Helical" evidence="2">
    <location>
        <begin position="307"/>
        <end position="329"/>
    </location>
</feature>
<proteinExistence type="predicted"/>
<feature type="compositionally biased region" description="Low complexity" evidence="1">
    <location>
        <begin position="58"/>
        <end position="69"/>
    </location>
</feature>
<dbReference type="EMBL" id="BMXP01000003">
    <property type="protein sequence ID" value="GGW83222.1"/>
    <property type="molecule type" value="Genomic_DNA"/>
</dbReference>
<feature type="transmembrane region" description="Helical" evidence="2">
    <location>
        <begin position="455"/>
        <end position="473"/>
    </location>
</feature>
<evidence type="ECO:0000256" key="2">
    <source>
        <dbReference type="SAM" id="Phobius"/>
    </source>
</evidence>
<feature type="transmembrane region" description="Helical" evidence="2">
    <location>
        <begin position="397"/>
        <end position="418"/>
    </location>
</feature>